<dbReference type="InterPro" id="IPR011102">
    <property type="entry name" value="Sig_transdc_His_kinase_HWE"/>
</dbReference>
<evidence type="ECO:0000256" key="13">
    <source>
        <dbReference type="ARBA" id="ARBA00022840"/>
    </source>
</evidence>
<dbReference type="InterPro" id="IPR000014">
    <property type="entry name" value="PAS"/>
</dbReference>
<reference evidence="18 19" key="1">
    <citation type="submission" date="2016-10" db="EMBL/GenBank/DDBJ databases">
        <authorList>
            <person name="de Groot N.N."/>
        </authorList>
    </citation>
    <scope>NUCLEOTIDE SEQUENCE [LARGE SCALE GENOMIC DNA]</scope>
    <source>
        <strain evidence="18 19">CGMCC 1.10210</strain>
    </source>
</reference>
<keyword evidence="4" id="KW-0600">Photoreceptor protein</keyword>
<evidence type="ECO:0000256" key="9">
    <source>
        <dbReference type="ARBA" id="ARBA00022679"/>
    </source>
</evidence>
<keyword evidence="9" id="KW-0808">Transferase</keyword>
<feature type="domain" description="PAC" evidence="17">
    <location>
        <begin position="239"/>
        <end position="294"/>
    </location>
</feature>
<dbReference type="SUPFAM" id="SSF55785">
    <property type="entry name" value="PYP-like sensor domain (PAS domain)"/>
    <property type="match status" value="2"/>
</dbReference>
<dbReference type="InterPro" id="IPR013656">
    <property type="entry name" value="PAS_4"/>
</dbReference>
<dbReference type="PROSITE" id="PS50113">
    <property type="entry name" value="PAC"/>
    <property type="match status" value="2"/>
</dbReference>
<dbReference type="STRING" id="728005.SAMN04488059_13137"/>
<dbReference type="GO" id="GO:0004673">
    <property type="term" value="F:protein histidine kinase activity"/>
    <property type="evidence" value="ECO:0007669"/>
    <property type="project" value="UniProtKB-EC"/>
</dbReference>
<accession>A0A1I1QPB1</accession>
<dbReference type="AlphaFoldDB" id="A0A1I1QPB1"/>
<keyword evidence="14" id="KW-0157">Chromophore</keyword>
<dbReference type="SMART" id="SM00091">
    <property type="entry name" value="PAS"/>
    <property type="match status" value="1"/>
</dbReference>
<dbReference type="Gene3D" id="3.30.565.10">
    <property type="entry name" value="Histidine kinase-like ATPase, C-terminal domain"/>
    <property type="match status" value="1"/>
</dbReference>
<evidence type="ECO:0000256" key="10">
    <source>
        <dbReference type="ARBA" id="ARBA00022737"/>
    </source>
</evidence>
<dbReference type="NCBIfam" id="TIGR00229">
    <property type="entry name" value="sensory_box"/>
    <property type="match status" value="1"/>
</dbReference>
<dbReference type="PANTHER" id="PTHR41523">
    <property type="entry name" value="TWO-COMPONENT SYSTEM SENSOR PROTEIN"/>
    <property type="match status" value="1"/>
</dbReference>
<dbReference type="InterPro" id="IPR036890">
    <property type="entry name" value="HATPase_C_sf"/>
</dbReference>
<dbReference type="EMBL" id="FOMB01000031">
    <property type="protein sequence ID" value="SFD23889.1"/>
    <property type="molecule type" value="Genomic_DNA"/>
</dbReference>
<dbReference type="EC" id="2.7.13.3" evidence="2"/>
<evidence type="ECO:0000259" key="17">
    <source>
        <dbReference type="PROSITE" id="PS50113"/>
    </source>
</evidence>
<dbReference type="Proteomes" id="UP000182258">
    <property type="component" value="Unassembled WGS sequence"/>
</dbReference>
<keyword evidence="5" id="KW-0597">Phosphoprotein</keyword>
<evidence type="ECO:0000313" key="19">
    <source>
        <dbReference type="Proteomes" id="UP000182258"/>
    </source>
</evidence>
<dbReference type="Gene3D" id="3.30.450.20">
    <property type="entry name" value="PAS domain"/>
    <property type="match status" value="3"/>
</dbReference>
<keyword evidence="10" id="KW-0677">Repeat</keyword>
<evidence type="ECO:0000256" key="12">
    <source>
        <dbReference type="ARBA" id="ARBA00022777"/>
    </source>
</evidence>
<evidence type="ECO:0000256" key="6">
    <source>
        <dbReference type="ARBA" id="ARBA00022606"/>
    </source>
</evidence>
<protein>
    <recommendedName>
        <fullName evidence="3">Blue-light-activated histidine kinase</fullName>
        <ecNumber evidence="2">2.7.13.3</ecNumber>
    </recommendedName>
</protein>
<dbReference type="Pfam" id="PF07536">
    <property type="entry name" value="HWE_HK"/>
    <property type="match status" value="1"/>
</dbReference>
<evidence type="ECO:0000256" key="14">
    <source>
        <dbReference type="ARBA" id="ARBA00022991"/>
    </source>
</evidence>
<keyword evidence="6" id="KW-0716">Sensory transduction</keyword>
<comment type="catalytic activity">
    <reaction evidence="1">
        <text>ATP + protein L-histidine = ADP + protein N-phospho-L-histidine.</text>
        <dbReference type="EC" id="2.7.13.3"/>
    </reaction>
</comment>
<gene>
    <name evidence="18" type="ORF">SAMN04488059_13137</name>
</gene>
<keyword evidence="16" id="KW-0675">Receptor</keyword>
<keyword evidence="11" id="KW-0547">Nucleotide-binding</keyword>
<feature type="domain" description="PAC" evidence="17">
    <location>
        <begin position="374"/>
        <end position="425"/>
    </location>
</feature>
<evidence type="ECO:0000256" key="2">
    <source>
        <dbReference type="ARBA" id="ARBA00012438"/>
    </source>
</evidence>
<keyword evidence="7" id="KW-0285">Flavoprotein</keyword>
<dbReference type="CDD" id="cd00130">
    <property type="entry name" value="PAS"/>
    <property type="match status" value="1"/>
</dbReference>
<dbReference type="Pfam" id="PF08447">
    <property type="entry name" value="PAS_3"/>
    <property type="match status" value="1"/>
</dbReference>
<evidence type="ECO:0000256" key="1">
    <source>
        <dbReference type="ARBA" id="ARBA00000085"/>
    </source>
</evidence>
<evidence type="ECO:0000313" key="18">
    <source>
        <dbReference type="EMBL" id="SFD23889.1"/>
    </source>
</evidence>
<evidence type="ECO:0000256" key="11">
    <source>
        <dbReference type="ARBA" id="ARBA00022741"/>
    </source>
</evidence>
<keyword evidence="15" id="KW-0843">Virulence</keyword>
<keyword evidence="12" id="KW-0418">Kinase</keyword>
<dbReference type="GO" id="GO:0005524">
    <property type="term" value="F:ATP binding"/>
    <property type="evidence" value="ECO:0007669"/>
    <property type="project" value="UniProtKB-KW"/>
</dbReference>
<evidence type="ECO:0000256" key="3">
    <source>
        <dbReference type="ARBA" id="ARBA00021740"/>
    </source>
</evidence>
<dbReference type="InterPro" id="IPR013655">
    <property type="entry name" value="PAS_fold_3"/>
</dbReference>
<dbReference type="SMART" id="SM00086">
    <property type="entry name" value="PAC"/>
    <property type="match status" value="2"/>
</dbReference>
<evidence type="ECO:0000256" key="4">
    <source>
        <dbReference type="ARBA" id="ARBA00022543"/>
    </source>
</evidence>
<dbReference type="InterPro" id="IPR000700">
    <property type="entry name" value="PAS-assoc_C"/>
</dbReference>
<dbReference type="Pfam" id="PF08448">
    <property type="entry name" value="PAS_4"/>
    <property type="match status" value="1"/>
</dbReference>
<dbReference type="SMART" id="SM00911">
    <property type="entry name" value="HWE_HK"/>
    <property type="match status" value="1"/>
</dbReference>
<dbReference type="InterPro" id="IPR001610">
    <property type="entry name" value="PAC"/>
</dbReference>
<evidence type="ECO:0000256" key="5">
    <source>
        <dbReference type="ARBA" id="ARBA00022553"/>
    </source>
</evidence>
<evidence type="ECO:0000256" key="15">
    <source>
        <dbReference type="ARBA" id="ARBA00023026"/>
    </source>
</evidence>
<dbReference type="GO" id="GO:0009881">
    <property type="term" value="F:photoreceptor activity"/>
    <property type="evidence" value="ECO:0007669"/>
    <property type="project" value="UniProtKB-KW"/>
</dbReference>
<keyword evidence="8" id="KW-0288">FMN</keyword>
<proteinExistence type="predicted"/>
<dbReference type="PANTHER" id="PTHR41523:SF7">
    <property type="entry name" value="HISTIDINE KINASE"/>
    <property type="match status" value="1"/>
</dbReference>
<name>A0A1I1QPB1_9HYPH</name>
<sequence length="621" mass="67873">MDHFLAFLSGGGEMGERIRAHDWSKTTIGTPETWPQTLQTAIGLLLGAKQPVYVAWGHDLISFYNDGYLPIIGNKHPALGEPFSVLWAEIWNDFRPIVEATLGGEAQHFVDLPIALAGRPGLPVGYFTFSYTALRDEQGRSVGFYCAATETTMQVLLKQRTLAEHEQLSQLLAEAPSFMCLLQGPDFRFVLTNDAYLQLVGHRDLIGMTVREALPELQNQGFLELLAQVYTTGQPFVGRGLEIELQRIPGAPLEKAFLNFVYQPIINQAGKVTGIFVEGSDITDLKRAELALRDSQVQVQLALAAAEMGVWESTLANGTFSNLRGDDRALTLLGGQPGEQSSFDSFVSRVHPEDRAVLVPAAQQALDPAGTGLLTVEYRVLAHGSHPERWVQALAQAITEGDQVRLVGTVRDISDRKQAEARQGMLSGELQHRIKNIVAMVSAIASQTLKGDDIADRRGKFMARLEALSHAHDMLVATVWTEASIRNVVEGALVAHRGEDKRFTISGPDLILSPRQALSLTLTVHELATNATKYGALSVEAGRVQIEWSIDTPDGIDPQFQFVWQEVGGPAVMKPDRTGFGSRLITRVLAADFSGTVKIDYSESGVTCRLEAPASQVSDLK</sequence>
<keyword evidence="13" id="KW-0067">ATP-binding</keyword>
<dbReference type="InterPro" id="IPR035965">
    <property type="entry name" value="PAS-like_dom_sf"/>
</dbReference>
<evidence type="ECO:0000256" key="8">
    <source>
        <dbReference type="ARBA" id="ARBA00022643"/>
    </source>
</evidence>
<organism evidence="18 19">
    <name type="scientific">Devosia psychrophila</name>
    <dbReference type="NCBI Taxonomy" id="728005"/>
    <lineage>
        <taxon>Bacteria</taxon>
        <taxon>Pseudomonadati</taxon>
        <taxon>Pseudomonadota</taxon>
        <taxon>Alphaproteobacteria</taxon>
        <taxon>Hyphomicrobiales</taxon>
        <taxon>Devosiaceae</taxon>
        <taxon>Devosia</taxon>
    </lineage>
</organism>
<evidence type="ECO:0000256" key="16">
    <source>
        <dbReference type="ARBA" id="ARBA00023170"/>
    </source>
</evidence>
<evidence type="ECO:0000256" key="7">
    <source>
        <dbReference type="ARBA" id="ARBA00022630"/>
    </source>
</evidence>